<accession>A0A2G5SP02</accession>
<feature type="compositionally biased region" description="Acidic residues" evidence="1">
    <location>
        <begin position="68"/>
        <end position="83"/>
    </location>
</feature>
<dbReference type="EMBL" id="PDUG01000006">
    <property type="protein sequence ID" value="PIC16790.1"/>
    <property type="molecule type" value="Genomic_DNA"/>
</dbReference>
<evidence type="ECO:0000256" key="1">
    <source>
        <dbReference type="SAM" id="MobiDB-lite"/>
    </source>
</evidence>
<feature type="region of interest" description="Disordered" evidence="1">
    <location>
        <begin position="103"/>
        <end position="124"/>
    </location>
</feature>
<dbReference type="OrthoDB" id="10551712at2759"/>
<reference evidence="3" key="1">
    <citation type="submission" date="2017-10" db="EMBL/GenBank/DDBJ databases">
        <title>Rapid genome shrinkage in a self-fertile nematode reveals novel sperm competition proteins.</title>
        <authorList>
            <person name="Yin D."/>
            <person name="Schwarz E.M."/>
            <person name="Thomas C.G."/>
            <person name="Felde R.L."/>
            <person name="Korf I.F."/>
            <person name="Cutter A.D."/>
            <person name="Schartner C.M."/>
            <person name="Ralston E.J."/>
            <person name="Meyer B.J."/>
            <person name="Haag E.S."/>
        </authorList>
    </citation>
    <scope>NUCLEOTIDE SEQUENCE [LARGE SCALE GENOMIC DNA]</scope>
    <source>
        <strain evidence="3">JU1422</strain>
    </source>
</reference>
<feature type="compositionally biased region" description="Acidic residues" evidence="1">
    <location>
        <begin position="106"/>
        <end position="124"/>
    </location>
</feature>
<name>A0A2G5SP02_9PELO</name>
<dbReference type="Proteomes" id="UP000230233">
    <property type="component" value="Chromosome X"/>
</dbReference>
<feature type="region of interest" description="Disordered" evidence="1">
    <location>
        <begin position="54"/>
        <end position="83"/>
    </location>
</feature>
<evidence type="ECO:0000313" key="2">
    <source>
        <dbReference type="EMBL" id="PIC16790.1"/>
    </source>
</evidence>
<keyword evidence="3" id="KW-1185">Reference proteome</keyword>
<comment type="caution">
    <text evidence="2">The sequence shown here is derived from an EMBL/GenBank/DDBJ whole genome shotgun (WGS) entry which is preliminary data.</text>
</comment>
<evidence type="ECO:0000313" key="3">
    <source>
        <dbReference type="Proteomes" id="UP000230233"/>
    </source>
</evidence>
<dbReference type="AlphaFoldDB" id="A0A2G5SP02"/>
<gene>
    <name evidence="2" type="primary">Cnig_chr_X.g23266</name>
    <name evidence="2" type="ORF">B9Z55_023266</name>
</gene>
<sequence length="124" mass="14659">MDDSLERLTRQFMDETGLSEEHVRRLNVMAVHLAENPEFMRRLNDVNSWRDIDGLPVSRPAEQPVDPVFDEDENQENEDPNWEQELELPGDDGIMEEFFRVQEEQITQEEEQNAEENDNLPEDD</sequence>
<proteinExistence type="predicted"/>
<organism evidence="2 3">
    <name type="scientific">Caenorhabditis nigoni</name>
    <dbReference type="NCBI Taxonomy" id="1611254"/>
    <lineage>
        <taxon>Eukaryota</taxon>
        <taxon>Metazoa</taxon>
        <taxon>Ecdysozoa</taxon>
        <taxon>Nematoda</taxon>
        <taxon>Chromadorea</taxon>
        <taxon>Rhabditida</taxon>
        <taxon>Rhabditina</taxon>
        <taxon>Rhabditomorpha</taxon>
        <taxon>Rhabditoidea</taxon>
        <taxon>Rhabditidae</taxon>
        <taxon>Peloderinae</taxon>
        <taxon>Caenorhabditis</taxon>
    </lineage>
</organism>
<protein>
    <submittedName>
        <fullName evidence="2">Uncharacterized protein</fullName>
    </submittedName>
</protein>